<organism evidence="1 2">
    <name type="scientific">Pseudacidovorax intermedius</name>
    <dbReference type="NCBI Taxonomy" id="433924"/>
    <lineage>
        <taxon>Bacteria</taxon>
        <taxon>Pseudomonadati</taxon>
        <taxon>Pseudomonadota</taxon>
        <taxon>Betaproteobacteria</taxon>
        <taxon>Burkholderiales</taxon>
        <taxon>Comamonadaceae</taxon>
        <taxon>Pseudacidovorax</taxon>
    </lineage>
</organism>
<evidence type="ECO:0000313" key="1">
    <source>
        <dbReference type="EMBL" id="RDI18563.1"/>
    </source>
</evidence>
<proteinExistence type="predicted"/>
<keyword evidence="2" id="KW-1185">Reference proteome</keyword>
<dbReference type="Proteomes" id="UP000255265">
    <property type="component" value="Unassembled WGS sequence"/>
</dbReference>
<sequence length="229" mass="24350">MSALANLPVWTPQRTQHRSSLSTTLAFLKRHARGTREEALLPFRHLNNVLLYDTIINWYKIFGLTTRTATGGESSRITKALGHSCSIVSRSIETVSSGTSRRSWTSGTSGLCTSALTTNMRRGLNSRSSMSVPSPYMTTSAASTGRDVLQLARVDAGVRASSSNQVLESTANHAALTPNPAVEAKPNGKPVCPVCPYHPGGGHGCLAVGPAIPRTLGRARTFGFADTAQ</sequence>
<comment type="caution">
    <text evidence="1">The sequence shown here is derived from an EMBL/GenBank/DDBJ whole genome shotgun (WGS) entry which is preliminary data.</text>
</comment>
<dbReference type="EMBL" id="QQAV01000014">
    <property type="protein sequence ID" value="RDI18563.1"/>
    <property type="molecule type" value="Genomic_DNA"/>
</dbReference>
<evidence type="ECO:0000313" key="2">
    <source>
        <dbReference type="Proteomes" id="UP000255265"/>
    </source>
</evidence>
<accession>A0A370F680</accession>
<dbReference type="AlphaFoldDB" id="A0A370F680"/>
<protein>
    <submittedName>
        <fullName evidence="1">Uncharacterized protein</fullName>
    </submittedName>
</protein>
<gene>
    <name evidence="1" type="ORF">DFR41_11410</name>
</gene>
<reference evidence="1 2" key="1">
    <citation type="submission" date="2018-07" db="EMBL/GenBank/DDBJ databases">
        <title>Genomic Encyclopedia of Type Strains, Phase IV (KMG-IV): sequencing the most valuable type-strain genomes for metagenomic binning, comparative biology and taxonomic classification.</title>
        <authorList>
            <person name="Goeker M."/>
        </authorList>
    </citation>
    <scope>NUCLEOTIDE SEQUENCE [LARGE SCALE GENOMIC DNA]</scope>
    <source>
        <strain evidence="1 2">DSM 21352</strain>
    </source>
</reference>
<name>A0A370F680_9BURK</name>